<proteinExistence type="predicted"/>
<dbReference type="Gene3D" id="2.120.10.30">
    <property type="entry name" value="TolB, C-terminal domain"/>
    <property type="match status" value="1"/>
</dbReference>
<name>A0A933SC38_UNCEI</name>
<dbReference type="SUPFAM" id="SSF82171">
    <property type="entry name" value="DPP6 N-terminal domain-like"/>
    <property type="match status" value="1"/>
</dbReference>
<comment type="caution">
    <text evidence="2">The sequence shown here is derived from an EMBL/GenBank/DDBJ whole genome shotgun (WGS) entry which is preliminary data.</text>
</comment>
<reference evidence="2" key="1">
    <citation type="submission" date="2020-07" db="EMBL/GenBank/DDBJ databases">
        <title>Huge and variable diversity of episymbiotic CPR bacteria and DPANN archaea in groundwater ecosystems.</title>
        <authorList>
            <person name="He C.Y."/>
            <person name="Keren R."/>
            <person name="Whittaker M."/>
            <person name="Farag I.F."/>
            <person name="Doudna J."/>
            <person name="Cate J.H.D."/>
            <person name="Banfield J.F."/>
        </authorList>
    </citation>
    <scope>NUCLEOTIDE SEQUENCE</scope>
    <source>
        <strain evidence="2">NC_groundwater_1813_Pr3_B-0.1um_71_17</strain>
    </source>
</reference>
<evidence type="ECO:0000259" key="1">
    <source>
        <dbReference type="Pfam" id="PF24135"/>
    </source>
</evidence>
<dbReference type="InterPro" id="IPR011042">
    <property type="entry name" value="6-blade_b-propeller_TolB-like"/>
</dbReference>
<evidence type="ECO:0000313" key="2">
    <source>
        <dbReference type="EMBL" id="MBI5168530.1"/>
    </source>
</evidence>
<gene>
    <name evidence="2" type="ORF">HZA61_03485</name>
</gene>
<accession>A0A933SC38</accession>
<protein>
    <recommendedName>
        <fullName evidence="1">DUF7402 domain-containing protein</fullName>
    </recommendedName>
</protein>
<sequence length="695" mass="74783">MTVPSGRSLPRRALAVLLAFAVLAPLASAMLTGARKRDVLPTIVFVQRNDVPGSGIVPGVGPAGRSIVTGGRLVVRESDGRMHPLVADGRFYDVADPAVSYDGRWVAFAAVTARDSAWRLWVCDAGGRDVRALTRSDRPAAAGPAKFARYDDFDPCWLPDGRVVFASTRYPLLSQQGPVASNLFVVNADGSGLTRITTERQGGEEPSVDPTDGRLLYARWFFNRYRAADNTAGIVAGFEGAMSADTVDLWHAGGIEYDGDHLRLAGGEPRTRTGQQAYQPIMLRDTTFVGVRAERTNLMRSGRLGLQAFAKRFGAARPLFGFGAAQGWSACAPLALPDGRVLFSMDEHGTGNFDLYVCEASGAGLQQVTQAPGTLELDAALLAPRPLPPPPLYGKGWPDPADAAPRTTVDAVRADERTSRFDCFNVFTNADVDAPFPDGLPVQRGLRIRFYTAMPRPDAEGADSLVLLRETPVSPQGGVHVDTAPSDLPMFEQIVDASGKVLRSASGPTHVAGFNWTRPGTGTKCVGCHAGHSAQPVAVSAGDAEWFNAAPSAHATASSSQREGTGPAALVDRRTRGELTQVAWLADTSAAQWVRLQWQEIMETRAVVLYALRGKTKEGGPWRVRRGELVFFQQGREVGRVPVARELSAEGTRFDFPPVRMDALEFRPTVVDGKLRGRPITGLAEITTSSRLAWE</sequence>
<feature type="domain" description="DUF7402" evidence="1">
    <location>
        <begin position="548"/>
        <end position="686"/>
    </location>
</feature>
<evidence type="ECO:0000313" key="3">
    <source>
        <dbReference type="Proteomes" id="UP000696931"/>
    </source>
</evidence>
<dbReference type="AlphaFoldDB" id="A0A933SC38"/>
<dbReference type="Pfam" id="PF24135">
    <property type="entry name" value="DUF7402"/>
    <property type="match status" value="1"/>
</dbReference>
<dbReference type="InterPro" id="IPR055826">
    <property type="entry name" value="DUF7402"/>
</dbReference>
<organism evidence="2 3">
    <name type="scientific">Eiseniibacteriota bacterium</name>
    <dbReference type="NCBI Taxonomy" id="2212470"/>
    <lineage>
        <taxon>Bacteria</taxon>
        <taxon>Candidatus Eiseniibacteriota</taxon>
    </lineage>
</organism>
<dbReference type="EMBL" id="JACRIW010000030">
    <property type="protein sequence ID" value="MBI5168530.1"/>
    <property type="molecule type" value="Genomic_DNA"/>
</dbReference>
<dbReference type="Proteomes" id="UP000696931">
    <property type="component" value="Unassembled WGS sequence"/>
</dbReference>